<feature type="region of interest" description="Disordered" evidence="1">
    <location>
        <begin position="117"/>
        <end position="138"/>
    </location>
</feature>
<dbReference type="AlphaFoldDB" id="A0AAN8H455"/>
<keyword evidence="4" id="KW-1185">Reference proteome</keyword>
<protein>
    <recommendedName>
        <fullName evidence="2">P2X purinoreceptor 7 intracellular domain-containing protein</fullName>
    </recommendedName>
</protein>
<dbReference type="EMBL" id="JAURVH010001532">
    <property type="protein sequence ID" value="KAK5901402.1"/>
    <property type="molecule type" value="Genomic_DNA"/>
</dbReference>
<dbReference type="PANTHER" id="PTHR36981:SF1">
    <property type="entry name" value="P2X PURINORECEPTOR 7 INTRACELLULAR DOMAIN-CONTAINING PROTEIN"/>
    <property type="match status" value="1"/>
</dbReference>
<dbReference type="Proteomes" id="UP001331515">
    <property type="component" value="Unassembled WGS sequence"/>
</dbReference>
<dbReference type="InterPro" id="IPR046815">
    <property type="entry name" value="P2RX7_C"/>
</dbReference>
<comment type="caution">
    <text evidence="3">The sequence shown here is derived from an EMBL/GenBank/DDBJ whole genome shotgun (WGS) entry which is preliminary data.</text>
</comment>
<organism evidence="3 4">
    <name type="scientific">Champsocephalus gunnari</name>
    <name type="common">Mackerel icefish</name>
    <dbReference type="NCBI Taxonomy" id="52237"/>
    <lineage>
        <taxon>Eukaryota</taxon>
        <taxon>Metazoa</taxon>
        <taxon>Chordata</taxon>
        <taxon>Craniata</taxon>
        <taxon>Vertebrata</taxon>
        <taxon>Euteleostomi</taxon>
        <taxon>Actinopterygii</taxon>
        <taxon>Neopterygii</taxon>
        <taxon>Teleostei</taxon>
        <taxon>Neoteleostei</taxon>
        <taxon>Acanthomorphata</taxon>
        <taxon>Eupercaria</taxon>
        <taxon>Perciformes</taxon>
        <taxon>Notothenioidei</taxon>
        <taxon>Channichthyidae</taxon>
        <taxon>Champsocephalus</taxon>
    </lineage>
</organism>
<sequence>MWNGAHVDAAEQTTWKQYRSVDAAESWQRSRHSMATMGGPASHSTLTVCLNEYVLDVAYSYYKQNHGHINKPPHERRRYTAYRQLVRWCWGYLGKQIRVPLPACVVVEIRDTFPSPNYQGFQEPQPEPDEPNLFLEAT</sequence>
<dbReference type="PANTHER" id="PTHR36981">
    <property type="entry name" value="ZGC:195170"/>
    <property type="match status" value="1"/>
</dbReference>
<evidence type="ECO:0000259" key="2">
    <source>
        <dbReference type="Pfam" id="PF20478"/>
    </source>
</evidence>
<feature type="domain" description="P2X purinoreceptor 7 intracellular" evidence="2">
    <location>
        <begin position="52"/>
        <end position="121"/>
    </location>
</feature>
<evidence type="ECO:0000256" key="1">
    <source>
        <dbReference type="SAM" id="MobiDB-lite"/>
    </source>
</evidence>
<gene>
    <name evidence="3" type="ORF">CgunFtcFv8_026279</name>
</gene>
<evidence type="ECO:0000313" key="4">
    <source>
        <dbReference type="Proteomes" id="UP001331515"/>
    </source>
</evidence>
<accession>A0AAN8H455</accession>
<reference evidence="3 4" key="1">
    <citation type="journal article" date="2023" name="Mol. Biol. Evol.">
        <title>Genomics of Secondarily Temperate Adaptation in the Only Non-Antarctic Icefish.</title>
        <authorList>
            <person name="Rivera-Colon A.G."/>
            <person name="Rayamajhi N."/>
            <person name="Minhas B.F."/>
            <person name="Madrigal G."/>
            <person name="Bilyk K.T."/>
            <person name="Yoon V."/>
            <person name="Hune M."/>
            <person name="Gregory S."/>
            <person name="Cheng C.H.C."/>
            <person name="Catchen J.M."/>
        </authorList>
    </citation>
    <scope>NUCLEOTIDE SEQUENCE [LARGE SCALE GENOMIC DNA]</scope>
    <source>
        <tissue evidence="3">White muscle</tissue>
    </source>
</reference>
<dbReference type="Pfam" id="PF20478">
    <property type="entry name" value="P2RX7_C"/>
    <property type="match status" value="1"/>
</dbReference>
<name>A0AAN8H455_CHAGU</name>
<evidence type="ECO:0000313" key="3">
    <source>
        <dbReference type="EMBL" id="KAK5901402.1"/>
    </source>
</evidence>
<proteinExistence type="predicted"/>